<feature type="compositionally biased region" description="Acidic residues" evidence="1">
    <location>
        <begin position="238"/>
        <end position="254"/>
    </location>
</feature>
<comment type="caution">
    <text evidence="2">The sequence shown here is derived from an EMBL/GenBank/DDBJ whole genome shotgun (WGS) entry which is preliminary data.</text>
</comment>
<accession>A0A9P5TRB9</accession>
<feature type="region of interest" description="Disordered" evidence="1">
    <location>
        <begin position="212"/>
        <end position="254"/>
    </location>
</feature>
<dbReference type="EMBL" id="JADNYJ010000010">
    <property type="protein sequence ID" value="KAF8909044.1"/>
    <property type="molecule type" value="Genomic_DNA"/>
</dbReference>
<feature type="compositionally biased region" description="Basic residues" evidence="1">
    <location>
        <begin position="212"/>
        <end position="234"/>
    </location>
</feature>
<organism evidence="2 3">
    <name type="scientific">Gymnopilus junonius</name>
    <name type="common">Spectacular rustgill mushroom</name>
    <name type="synonym">Gymnopilus spectabilis subsp. junonius</name>
    <dbReference type="NCBI Taxonomy" id="109634"/>
    <lineage>
        <taxon>Eukaryota</taxon>
        <taxon>Fungi</taxon>
        <taxon>Dikarya</taxon>
        <taxon>Basidiomycota</taxon>
        <taxon>Agaricomycotina</taxon>
        <taxon>Agaricomycetes</taxon>
        <taxon>Agaricomycetidae</taxon>
        <taxon>Agaricales</taxon>
        <taxon>Agaricineae</taxon>
        <taxon>Hymenogastraceae</taxon>
        <taxon>Gymnopilus</taxon>
    </lineage>
</organism>
<name>A0A9P5TRB9_GYMJU</name>
<dbReference type="Proteomes" id="UP000724874">
    <property type="component" value="Unassembled WGS sequence"/>
</dbReference>
<reference evidence="2" key="1">
    <citation type="submission" date="2020-11" db="EMBL/GenBank/DDBJ databases">
        <authorList>
            <consortium name="DOE Joint Genome Institute"/>
            <person name="Ahrendt S."/>
            <person name="Riley R."/>
            <person name="Andreopoulos W."/>
            <person name="LaButti K."/>
            <person name="Pangilinan J."/>
            <person name="Ruiz-duenas F.J."/>
            <person name="Barrasa J.M."/>
            <person name="Sanchez-Garcia M."/>
            <person name="Camarero S."/>
            <person name="Miyauchi S."/>
            <person name="Serrano A."/>
            <person name="Linde D."/>
            <person name="Babiker R."/>
            <person name="Drula E."/>
            <person name="Ayuso-Fernandez I."/>
            <person name="Pacheco R."/>
            <person name="Padilla G."/>
            <person name="Ferreira P."/>
            <person name="Barriuso J."/>
            <person name="Kellner H."/>
            <person name="Castanera R."/>
            <person name="Alfaro M."/>
            <person name="Ramirez L."/>
            <person name="Pisabarro A.G."/>
            <person name="Kuo A."/>
            <person name="Tritt A."/>
            <person name="Lipzen A."/>
            <person name="He G."/>
            <person name="Yan M."/>
            <person name="Ng V."/>
            <person name="Cullen D."/>
            <person name="Martin F."/>
            <person name="Rosso M.-N."/>
            <person name="Henrissat B."/>
            <person name="Hibbett D."/>
            <person name="Martinez A.T."/>
            <person name="Grigoriev I.V."/>
        </authorList>
    </citation>
    <scope>NUCLEOTIDE SEQUENCE</scope>
    <source>
        <strain evidence="2">AH 44721</strain>
    </source>
</reference>
<dbReference type="AlphaFoldDB" id="A0A9P5TRB9"/>
<evidence type="ECO:0000256" key="1">
    <source>
        <dbReference type="SAM" id="MobiDB-lite"/>
    </source>
</evidence>
<proteinExistence type="predicted"/>
<gene>
    <name evidence="2" type="ORF">CPB84DRAFT_1843385</name>
</gene>
<keyword evidence="3" id="KW-1185">Reference proteome</keyword>
<evidence type="ECO:0000313" key="3">
    <source>
        <dbReference type="Proteomes" id="UP000724874"/>
    </source>
</evidence>
<dbReference type="OrthoDB" id="3057432at2759"/>
<sequence length="254" mass="29463">MKLDWIEGLEGDLMAVESLDTAMKFWSAENIVNTLKAVSFSINWCRIRGAVRGSQDAKSFMERTWIYFPANNGVFPPRGSKWIPFFAERVGYIKRFHKMLEGMGGEDGERNIREGLEDIFGELQCLPDSESFTETKEGKTWCRAAGEDAISILVNVRHMWFRQIGRTVEVRDGPRRSHVTRSVKDVMMELFKLHGLVEEVKQVQQRRWRVKRKSELKKKSIQVKNKRVAPKRKHVENSDQDDDESESSTDSFSE</sequence>
<protein>
    <submittedName>
        <fullName evidence="2">Uncharacterized protein</fullName>
    </submittedName>
</protein>
<evidence type="ECO:0000313" key="2">
    <source>
        <dbReference type="EMBL" id="KAF8909044.1"/>
    </source>
</evidence>